<dbReference type="Proteomes" id="UP001310594">
    <property type="component" value="Unassembled WGS sequence"/>
</dbReference>
<dbReference type="PANTHER" id="PTHR34818">
    <property type="entry name" value="PROTEIN BLI-3"/>
    <property type="match status" value="1"/>
</dbReference>
<sequence length="211" mass="23342">MPAELSKSEVTKGQDPSVTKQYDDSTPTEQKFEEMYAIADKLKICMFGSARSGIGPVSRAMAVAKRSGPDFLFLANANSQKFDDLESNLSLCQIAFHDSTTQDWVCISGEAVATSNDDKRIKEIYNPSVKAWFGDLGDGKHDGGPEDPRVKLIEVRAKYISYWKHTVSSEGYGKELKEATESGKVAQTGTLRQMKQDEIEQIRSKQSSLTS</sequence>
<comment type="caution">
    <text evidence="3">The sequence shown here is derived from an EMBL/GenBank/DDBJ whole genome shotgun (WGS) entry which is preliminary data.</text>
</comment>
<dbReference type="InterPro" id="IPR052917">
    <property type="entry name" value="Stress-Dev_Protein"/>
</dbReference>
<dbReference type="EMBL" id="JAVRQU010000008">
    <property type="protein sequence ID" value="KAK5699935.1"/>
    <property type="molecule type" value="Genomic_DNA"/>
</dbReference>
<dbReference type="PANTHER" id="PTHR34818:SF1">
    <property type="entry name" value="PROTEIN BLI-3"/>
    <property type="match status" value="1"/>
</dbReference>
<feature type="domain" description="General stress protein FMN-binding split barrel" evidence="2">
    <location>
        <begin position="33"/>
        <end position="175"/>
    </location>
</feature>
<feature type="region of interest" description="Disordered" evidence="1">
    <location>
        <begin position="180"/>
        <end position="211"/>
    </location>
</feature>
<protein>
    <recommendedName>
        <fullName evidence="2">General stress protein FMN-binding split barrel domain-containing protein</fullName>
    </recommendedName>
</protein>
<dbReference type="AlphaFoldDB" id="A0AAN7ZNK5"/>
<organism evidence="3 4">
    <name type="scientific">Elasticomyces elasticus</name>
    <dbReference type="NCBI Taxonomy" id="574655"/>
    <lineage>
        <taxon>Eukaryota</taxon>
        <taxon>Fungi</taxon>
        <taxon>Dikarya</taxon>
        <taxon>Ascomycota</taxon>
        <taxon>Pezizomycotina</taxon>
        <taxon>Dothideomycetes</taxon>
        <taxon>Dothideomycetidae</taxon>
        <taxon>Mycosphaerellales</taxon>
        <taxon>Teratosphaeriaceae</taxon>
        <taxon>Elasticomyces</taxon>
    </lineage>
</organism>
<evidence type="ECO:0000313" key="3">
    <source>
        <dbReference type="EMBL" id="KAK5699935.1"/>
    </source>
</evidence>
<reference evidence="3" key="1">
    <citation type="submission" date="2023-08" db="EMBL/GenBank/DDBJ databases">
        <title>Black Yeasts Isolated from many extreme environments.</title>
        <authorList>
            <person name="Coleine C."/>
            <person name="Stajich J.E."/>
            <person name="Selbmann L."/>
        </authorList>
    </citation>
    <scope>NUCLEOTIDE SEQUENCE</scope>
    <source>
        <strain evidence="3">CCFEE 5810</strain>
    </source>
</reference>
<feature type="compositionally biased region" description="Basic and acidic residues" evidence="1">
    <location>
        <begin position="1"/>
        <end position="12"/>
    </location>
</feature>
<gene>
    <name evidence="3" type="ORF">LTR97_006069</name>
</gene>
<dbReference type="Pfam" id="PF16242">
    <property type="entry name" value="Pyrid_ox_like"/>
    <property type="match status" value="1"/>
</dbReference>
<dbReference type="SUPFAM" id="SSF50475">
    <property type="entry name" value="FMN-binding split barrel"/>
    <property type="match status" value="1"/>
</dbReference>
<dbReference type="InterPro" id="IPR012349">
    <property type="entry name" value="Split_barrel_FMN-bd"/>
</dbReference>
<evidence type="ECO:0000259" key="2">
    <source>
        <dbReference type="Pfam" id="PF16242"/>
    </source>
</evidence>
<accession>A0AAN7ZNK5</accession>
<feature type="region of interest" description="Disordered" evidence="1">
    <location>
        <begin position="1"/>
        <end position="28"/>
    </location>
</feature>
<feature type="compositionally biased region" description="Polar residues" evidence="1">
    <location>
        <begin position="14"/>
        <end position="28"/>
    </location>
</feature>
<feature type="compositionally biased region" description="Basic and acidic residues" evidence="1">
    <location>
        <begin position="194"/>
        <end position="203"/>
    </location>
</feature>
<evidence type="ECO:0000256" key="1">
    <source>
        <dbReference type="SAM" id="MobiDB-lite"/>
    </source>
</evidence>
<dbReference type="Gene3D" id="2.30.110.10">
    <property type="entry name" value="Electron Transport, Fmn-binding Protein, Chain A"/>
    <property type="match status" value="1"/>
</dbReference>
<evidence type="ECO:0000313" key="4">
    <source>
        <dbReference type="Proteomes" id="UP001310594"/>
    </source>
</evidence>
<proteinExistence type="predicted"/>
<name>A0AAN7ZNK5_9PEZI</name>
<dbReference type="InterPro" id="IPR038725">
    <property type="entry name" value="YdaG_split_barrel_FMN-bd"/>
</dbReference>